<dbReference type="Proteomes" id="UP001218423">
    <property type="component" value="Plasmid pAC1520"/>
</dbReference>
<organism evidence="1 2">
    <name type="scientific">Aeromonas caviae</name>
    <name type="common">Aeromonas punctata</name>
    <dbReference type="NCBI Taxonomy" id="648"/>
    <lineage>
        <taxon>Bacteria</taxon>
        <taxon>Pseudomonadati</taxon>
        <taxon>Pseudomonadota</taxon>
        <taxon>Gammaproteobacteria</taxon>
        <taxon>Aeromonadales</taxon>
        <taxon>Aeromonadaceae</taxon>
        <taxon>Aeromonas</taxon>
    </lineage>
</organism>
<reference evidence="1" key="1">
    <citation type="submission" date="2023-03" db="EMBL/GenBank/DDBJ databases">
        <title>Aeromonas caviae strain AC1520.</title>
        <authorList>
            <person name="Xie T."/>
            <person name="Zhang Q."/>
            <person name="Deng J."/>
            <person name="Li X."/>
        </authorList>
    </citation>
    <scope>NUCLEOTIDE SEQUENCE</scope>
    <source>
        <strain evidence="1">AC1520</strain>
        <plasmid evidence="1">pAC1520</plasmid>
    </source>
</reference>
<protein>
    <submittedName>
        <fullName evidence="1">Uncharacterized protein</fullName>
    </submittedName>
</protein>
<gene>
    <name evidence="1" type="ORF">P5S46_21365</name>
</gene>
<keyword evidence="1" id="KW-0614">Plasmid</keyword>
<sequence>MTSYDVINLLGRWFGSANIMGSIHLCIDDPGYGPRAFVWVPHARNKNGKPDCVDAIDREKADHLFRIVISELNYAGSEYIRGCINESIVIKEGVALSDAKIHGIYHPMSSSMARRLYLTKDLSGVERAEFNAAANDVDRSLDKILSGVEQGIDNK</sequence>
<evidence type="ECO:0000313" key="1">
    <source>
        <dbReference type="EMBL" id="WFG00314.1"/>
    </source>
</evidence>
<dbReference type="RefSeq" id="WP_128342786.1">
    <property type="nucleotide sequence ID" value="NZ_CAWOMG010000077.1"/>
</dbReference>
<accession>A0AAJ6CR46</accession>
<dbReference type="AlphaFoldDB" id="A0AAJ6CR46"/>
<name>A0AAJ6CR46_AERCA</name>
<dbReference type="EMBL" id="CP120943">
    <property type="protein sequence ID" value="WFG00314.1"/>
    <property type="molecule type" value="Genomic_DNA"/>
</dbReference>
<evidence type="ECO:0000313" key="2">
    <source>
        <dbReference type="Proteomes" id="UP001218423"/>
    </source>
</evidence>
<geneLocation type="plasmid" evidence="1 2">
    <name>pAC1520</name>
</geneLocation>
<proteinExistence type="predicted"/>